<dbReference type="InterPro" id="IPR013785">
    <property type="entry name" value="Aldolase_TIM"/>
</dbReference>
<dbReference type="EMBL" id="BDQV01000116">
    <property type="protein sequence ID" value="GAY55289.1"/>
    <property type="molecule type" value="Genomic_DNA"/>
</dbReference>
<dbReference type="InterPro" id="IPR011060">
    <property type="entry name" value="RibuloseP-bd_barrel"/>
</dbReference>
<sequence>MSTGSLCSSTTQINGFTGGFMLQKTNLNQPSSLSFTRRRIHTIVKASARVDKSRKVILLFLHLFSLLIAKLGEQVKAVKTIGWIVIGSCDIVMDGRVVQTLRIGPLVVDALRPVSRPSLDVHLRPLWSNSSPFILHRNFLTQIQRFGRLSGVVLNLLPSLSAIECVLMWFDRVLSCRVNLAFGGQSLLRAK</sequence>
<dbReference type="Gene3D" id="3.20.20.70">
    <property type="entry name" value="Aldolase class I"/>
    <property type="match status" value="1"/>
</dbReference>
<evidence type="ECO:0000256" key="1">
    <source>
        <dbReference type="ARBA" id="ARBA00022723"/>
    </source>
</evidence>
<keyword evidence="2" id="KW-0413">Isomerase</keyword>
<dbReference type="GO" id="GO:0005975">
    <property type="term" value="P:carbohydrate metabolic process"/>
    <property type="evidence" value="ECO:0007669"/>
    <property type="project" value="InterPro"/>
</dbReference>
<protein>
    <submittedName>
        <fullName evidence="3">Uncharacterized protein</fullName>
    </submittedName>
</protein>
<dbReference type="SUPFAM" id="SSF51366">
    <property type="entry name" value="Ribulose-phoshate binding barrel"/>
    <property type="match status" value="1"/>
</dbReference>
<accession>A0A2H5PSG6</accession>
<keyword evidence="1" id="KW-0479">Metal-binding</keyword>
<comment type="caution">
    <text evidence="3">The sequence shown here is derived from an EMBL/GenBank/DDBJ whole genome shotgun (WGS) entry which is preliminary data.</text>
</comment>
<dbReference type="EMBL" id="BDQV01000116">
    <property type="protein sequence ID" value="GAY55291.1"/>
    <property type="molecule type" value="Genomic_DNA"/>
</dbReference>
<dbReference type="GO" id="GO:0016857">
    <property type="term" value="F:racemase and epimerase activity, acting on carbohydrates and derivatives"/>
    <property type="evidence" value="ECO:0007669"/>
    <property type="project" value="InterPro"/>
</dbReference>
<proteinExistence type="predicted"/>
<dbReference type="AlphaFoldDB" id="A0A2H5PSG6"/>
<name>A0A2H5PSG6_CITUN</name>
<reference evidence="3 4" key="1">
    <citation type="journal article" date="2017" name="Front. Genet.">
        <title>Draft sequencing of the heterozygous diploid genome of Satsuma (Citrus unshiu Marc.) using a hybrid assembly approach.</title>
        <authorList>
            <person name="Shimizu T."/>
            <person name="Tanizawa Y."/>
            <person name="Mochizuki T."/>
            <person name="Nagasaki H."/>
            <person name="Yoshioka T."/>
            <person name="Toyoda A."/>
            <person name="Fujiyama A."/>
            <person name="Kaminuma E."/>
            <person name="Nakamura Y."/>
        </authorList>
    </citation>
    <scope>NUCLEOTIDE SEQUENCE [LARGE SCALE GENOMIC DNA]</scope>
    <source>
        <strain evidence="4">cv. Miyagawa wase</strain>
    </source>
</reference>
<dbReference type="STRING" id="55188.A0A2H5PSG6"/>
<evidence type="ECO:0000256" key="2">
    <source>
        <dbReference type="ARBA" id="ARBA00023235"/>
    </source>
</evidence>
<dbReference type="InterPro" id="IPR000056">
    <property type="entry name" value="Ribul_P_3_epim-like"/>
</dbReference>
<dbReference type="EMBL" id="BDQV01000116">
    <property type="protein sequence ID" value="GAY55290.1"/>
    <property type="molecule type" value="Genomic_DNA"/>
</dbReference>
<dbReference type="Pfam" id="PF00834">
    <property type="entry name" value="Ribul_P_3_epim"/>
    <property type="match status" value="1"/>
</dbReference>
<organism evidence="3 4">
    <name type="scientific">Citrus unshiu</name>
    <name type="common">Satsuma mandarin</name>
    <name type="synonym">Citrus nobilis var. unshiu</name>
    <dbReference type="NCBI Taxonomy" id="55188"/>
    <lineage>
        <taxon>Eukaryota</taxon>
        <taxon>Viridiplantae</taxon>
        <taxon>Streptophyta</taxon>
        <taxon>Embryophyta</taxon>
        <taxon>Tracheophyta</taxon>
        <taxon>Spermatophyta</taxon>
        <taxon>Magnoliopsida</taxon>
        <taxon>eudicotyledons</taxon>
        <taxon>Gunneridae</taxon>
        <taxon>Pentapetalae</taxon>
        <taxon>rosids</taxon>
        <taxon>malvids</taxon>
        <taxon>Sapindales</taxon>
        <taxon>Rutaceae</taxon>
        <taxon>Aurantioideae</taxon>
        <taxon>Citrus</taxon>
    </lineage>
</organism>
<dbReference type="Proteomes" id="UP000236630">
    <property type="component" value="Unassembled WGS sequence"/>
</dbReference>
<evidence type="ECO:0000313" key="3">
    <source>
        <dbReference type="EMBL" id="GAY55289.1"/>
    </source>
</evidence>
<evidence type="ECO:0000313" key="4">
    <source>
        <dbReference type="Proteomes" id="UP000236630"/>
    </source>
</evidence>
<gene>
    <name evidence="3" type="ORF">CUMW_163330</name>
</gene>
<dbReference type="GO" id="GO:0046872">
    <property type="term" value="F:metal ion binding"/>
    <property type="evidence" value="ECO:0007669"/>
    <property type="project" value="UniProtKB-KW"/>
</dbReference>
<keyword evidence="4" id="KW-1185">Reference proteome</keyword>